<feature type="domain" description="LysM" evidence="2">
    <location>
        <begin position="3"/>
        <end position="49"/>
    </location>
</feature>
<comment type="caution">
    <text evidence="3">The sequence shown here is derived from an EMBL/GenBank/DDBJ whole genome shotgun (WGS) entry which is preliminary data.</text>
</comment>
<evidence type="ECO:0000256" key="1">
    <source>
        <dbReference type="SAM" id="MobiDB-lite"/>
    </source>
</evidence>
<dbReference type="Pfam" id="PF01476">
    <property type="entry name" value="LysM"/>
    <property type="match status" value="1"/>
</dbReference>
<dbReference type="RefSeq" id="WP_248010933.1">
    <property type="nucleotide sequence ID" value="NZ_JAJHVV010000024.1"/>
</dbReference>
<protein>
    <submittedName>
        <fullName evidence="3">LysM peptidoglycan-binding domain-containing protein</fullName>
    </submittedName>
</protein>
<dbReference type="SMART" id="SM00257">
    <property type="entry name" value="LysM"/>
    <property type="match status" value="1"/>
</dbReference>
<reference evidence="3" key="1">
    <citation type="submission" date="2021-11" db="EMBL/GenBank/DDBJ databases">
        <title>Vibrio ZSDE26 sp. nov. and Vibrio ZSDZ34 sp. nov., isolated from coastal seawater in Qingdao.</title>
        <authorList>
            <person name="Zhang P."/>
        </authorList>
    </citation>
    <scope>NUCLEOTIDE SEQUENCE</scope>
    <source>
        <strain evidence="3">ZSDE26</strain>
    </source>
</reference>
<dbReference type="InterPro" id="IPR036779">
    <property type="entry name" value="LysM_dom_sf"/>
</dbReference>
<evidence type="ECO:0000313" key="3">
    <source>
        <dbReference type="EMBL" id="MCK6265868.1"/>
    </source>
</evidence>
<dbReference type="Gene3D" id="3.10.350.10">
    <property type="entry name" value="LysM domain"/>
    <property type="match status" value="1"/>
</dbReference>
<evidence type="ECO:0000313" key="4">
    <source>
        <dbReference type="Proteomes" id="UP001139559"/>
    </source>
</evidence>
<dbReference type="AlphaFoldDB" id="A0A9X2BNF5"/>
<evidence type="ECO:0000259" key="2">
    <source>
        <dbReference type="PROSITE" id="PS51782"/>
    </source>
</evidence>
<dbReference type="SUPFAM" id="SSF54106">
    <property type="entry name" value="LysM domain"/>
    <property type="match status" value="1"/>
</dbReference>
<name>A0A9X2BNF5_9VIBR</name>
<proteinExistence type="predicted"/>
<accession>A0A9X2BNF5</accession>
<gene>
    <name evidence="3" type="ORF">KP803_21650</name>
</gene>
<dbReference type="Proteomes" id="UP001139559">
    <property type="component" value="Unassembled WGS sequence"/>
</dbReference>
<organism evidence="3 4">
    <name type="scientific">Vibrio amylolyticus</name>
    <dbReference type="NCBI Taxonomy" id="2847292"/>
    <lineage>
        <taxon>Bacteria</taxon>
        <taxon>Pseudomonadati</taxon>
        <taxon>Pseudomonadota</taxon>
        <taxon>Gammaproteobacteria</taxon>
        <taxon>Vibrionales</taxon>
        <taxon>Vibrionaceae</taxon>
        <taxon>Vibrio</taxon>
    </lineage>
</organism>
<dbReference type="EMBL" id="JAJHVV010000024">
    <property type="protein sequence ID" value="MCK6265868.1"/>
    <property type="molecule type" value="Genomic_DNA"/>
</dbReference>
<dbReference type="PROSITE" id="PS51782">
    <property type="entry name" value="LYSM"/>
    <property type="match status" value="1"/>
</dbReference>
<sequence length="837" mass="93351">MSKTYLVKPGDTLLQIAIEQNTQFNTLLELNPKFQINPDLIKVGEAVILPDEEELEPIEPTYLIEPVQAKTPDECGDLVAGNLCSPMEVHDVIFITGDGPTAYLTLDEEAAQQLKEEADKTDTFITSYKELCEAAPDKKSATKQEMDRHAQARQSWFEEAKYIGIFSEEEKEPSRATARVAGGTSAPPKVNPNHQQVEAQLTVLKSRLKFVENYDDRWFGENSVDTLRTEVTSRIQTKIDYYKTLSVKSSAQPVIPENVTKLSVGTDRFNSEGKQATTQRSKRHVMEVYSVNQGRTVYIRSSYYEEERKRWKPSYKRTKAMKALEVGDVKGFGKAVAQDIRDDFRTKKLTDNLDAKLAEWNADGYKYKEWQAKKSFNNDEGETTFAVSAEAQLFRWGAQASVNASKDLKDQQLNAGVGAASGFSLVEAKAEVNQYIPYERGYPVKLSYLDANKQPAEYSFGCFRLNASMTIGCFAGAMIQGAAQASNKPEENGESVGVMYTPKVNLSKSPKGNIGFKAEGFAGVQATGALAGNMEWEPPKKDTAVKFEILAQLKGEGNIAAGGGFGADFQLSLVEGSFYLKCTGQFIWGVGGGGGFGALIDTRHLWELVKVIWQGLQYVDYRVLRNIDKNAYNYLVNSTIIAFATDYVKNPIQALQNVVTAGVSKVDVWVSRYQESRDREKMASLLASRILNDSCRSGIPFHQLPPEAVGIMLDILVEQFAFNLHEEQESAICKLLAETTYSWHKFEEILQRMNELGKPRKGDRVLFDNLARINSILDGTQQRQFNQWVSNLAEADKVDSITMVPYSPLFGESLERKRALISTQVAKLGFDDGSRVV</sequence>
<dbReference type="InterPro" id="IPR018392">
    <property type="entry name" value="LysM"/>
</dbReference>
<feature type="region of interest" description="Disordered" evidence="1">
    <location>
        <begin position="173"/>
        <end position="192"/>
    </location>
</feature>
<dbReference type="CDD" id="cd00118">
    <property type="entry name" value="LysM"/>
    <property type="match status" value="1"/>
</dbReference>
<keyword evidence="4" id="KW-1185">Reference proteome</keyword>